<accession>A0ABP7XPL4</accession>
<dbReference type="Pfam" id="PF19666">
    <property type="entry name" value="DUF6169"/>
    <property type="match status" value="1"/>
</dbReference>
<keyword evidence="2" id="KW-1185">Reference proteome</keyword>
<evidence type="ECO:0000313" key="1">
    <source>
        <dbReference type="EMBL" id="GAA4123042.1"/>
    </source>
</evidence>
<protein>
    <submittedName>
        <fullName evidence="1">Uncharacterized protein</fullName>
    </submittedName>
</protein>
<reference evidence="2" key="1">
    <citation type="journal article" date="2019" name="Int. J. Syst. Evol. Microbiol.">
        <title>The Global Catalogue of Microorganisms (GCM) 10K type strain sequencing project: providing services to taxonomists for standard genome sequencing and annotation.</title>
        <authorList>
            <consortium name="The Broad Institute Genomics Platform"/>
            <consortium name="The Broad Institute Genome Sequencing Center for Infectious Disease"/>
            <person name="Wu L."/>
            <person name="Ma J."/>
        </authorList>
    </citation>
    <scope>NUCLEOTIDE SEQUENCE [LARGE SCALE GENOMIC DNA]</scope>
    <source>
        <strain evidence="2">JCM 17386</strain>
    </source>
</reference>
<proteinExistence type="predicted"/>
<dbReference type="InterPro" id="IPR046167">
    <property type="entry name" value="DUF6169"/>
</dbReference>
<evidence type="ECO:0000313" key="2">
    <source>
        <dbReference type="Proteomes" id="UP001501333"/>
    </source>
</evidence>
<gene>
    <name evidence="1" type="ORF">GCM10022250_06390</name>
</gene>
<dbReference type="RefSeq" id="WP_229351631.1">
    <property type="nucleotide sequence ID" value="NZ_BAABAO010000003.1"/>
</dbReference>
<dbReference type="Proteomes" id="UP001501333">
    <property type="component" value="Unassembled WGS sequence"/>
</dbReference>
<name>A0ABP7XPL4_9FLAO</name>
<comment type="caution">
    <text evidence="1">The sequence shown here is derived from an EMBL/GenBank/DDBJ whole genome shotgun (WGS) entry which is preliminary data.</text>
</comment>
<organism evidence="1 2">
    <name type="scientific">Flavobacterium chungbukense</name>
    <dbReference type="NCBI Taxonomy" id="877464"/>
    <lineage>
        <taxon>Bacteria</taxon>
        <taxon>Pseudomonadati</taxon>
        <taxon>Bacteroidota</taxon>
        <taxon>Flavobacteriia</taxon>
        <taxon>Flavobacteriales</taxon>
        <taxon>Flavobacteriaceae</taxon>
        <taxon>Flavobacterium</taxon>
    </lineage>
</organism>
<sequence>MYQYISEEGLYPLFYFTTKHGLEYFVSFHKMNLDNTFFEKLYSIDFYEANNQKFLSDPFIETTITSIINDFFENNPDIVLNYVCDSVDFKQDFRQKLFDKWYRNTSNNEFSKINFKYEVEHENIIYHLSFIFKTRFYNTNEIIEEVNLQLEEFTVFK</sequence>
<dbReference type="EMBL" id="BAABAO010000003">
    <property type="protein sequence ID" value="GAA4123042.1"/>
    <property type="molecule type" value="Genomic_DNA"/>
</dbReference>